<protein>
    <submittedName>
        <fullName evidence="1">Uncharacterized protein</fullName>
    </submittedName>
</protein>
<evidence type="ECO:0000313" key="1">
    <source>
        <dbReference type="EMBL" id="JAH29968.1"/>
    </source>
</evidence>
<dbReference type="EMBL" id="GBXM01078609">
    <property type="protein sequence ID" value="JAH29968.1"/>
    <property type="molecule type" value="Transcribed_RNA"/>
</dbReference>
<proteinExistence type="predicted"/>
<accession>A0A0E9RNN2</accession>
<dbReference type="AlphaFoldDB" id="A0A0E9RNN2"/>
<reference evidence="1" key="1">
    <citation type="submission" date="2014-11" db="EMBL/GenBank/DDBJ databases">
        <authorList>
            <person name="Amaro Gonzalez C."/>
        </authorList>
    </citation>
    <scope>NUCLEOTIDE SEQUENCE</scope>
</reference>
<sequence>MLYSYNGMYSITTMMVLKRILI</sequence>
<reference evidence="1" key="2">
    <citation type="journal article" date="2015" name="Fish Shellfish Immunol.">
        <title>Early steps in the European eel (Anguilla anguilla)-Vibrio vulnificus interaction in the gills: Role of the RtxA13 toxin.</title>
        <authorList>
            <person name="Callol A."/>
            <person name="Pajuelo D."/>
            <person name="Ebbesson L."/>
            <person name="Teles M."/>
            <person name="MacKenzie S."/>
            <person name="Amaro C."/>
        </authorList>
    </citation>
    <scope>NUCLEOTIDE SEQUENCE</scope>
</reference>
<organism evidence="1">
    <name type="scientific">Anguilla anguilla</name>
    <name type="common">European freshwater eel</name>
    <name type="synonym">Muraena anguilla</name>
    <dbReference type="NCBI Taxonomy" id="7936"/>
    <lineage>
        <taxon>Eukaryota</taxon>
        <taxon>Metazoa</taxon>
        <taxon>Chordata</taxon>
        <taxon>Craniata</taxon>
        <taxon>Vertebrata</taxon>
        <taxon>Euteleostomi</taxon>
        <taxon>Actinopterygii</taxon>
        <taxon>Neopterygii</taxon>
        <taxon>Teleostei</taxon>
        <taxon>Anguilliformes</taxon>
        <taxon>Anguillidae</taxon>
        <taxon>Anguilla</taxon>
    </lineage>
</organism>
<name>A0A0E9RNN2_ANGAN</name>